<sequence length="108" mass="11887">MCKFVIKTGKHHQLFFDLKTDDGTVLITSDAFHTKAACNSGIEALKAVARDDNKFERMKAATEHYYFTVKGSNGKQIAKSVLFPTPAERNAAIKSIEAEAHDAAVVEE</sequence>
<feature type="domain" description="DUF1508" evidence="1">
    <location>
        <begin position="63"/>
        <end position="107"/>
    </location>
</feature>
<dbReference type="Gene3D" id="2.30.29.80">
    <property type="match status" value="1"/>
</dbReference>
<dbReference type="InterPro" id="IPR010879">
    <property type="entry name" value="DUF1508"/>
</dbReference>
<reference evidence="3" key="1">
    <citation type="submission" date="2016-11" db="EMBL/GenBank/DDBJ databases">
        <authorList>
            <person name="Varghese N."/>
            <person name="Submissions S."/>
        </authorList>
    </citation>
    <scope>NUCLEOTIDE SEQUENCE [LARGE SCALE GENOMIC DNA]</scope>
    <source>
        <strain evidence="3">DSM 24787</strain>
    </source>
</reference>
<accession>A0A1N6D889</accession>
<feature type="domain" description="DUF1508" evidence="1">
    <location>
        <begin position="13"/>
        <end position="54"/>
    </location>
</feature>
<evidence type="ECO:0000313" key="2">
    <source>
        <dbReference type="EMBL" id="SIN67010.1"/>
    </source>
</evidence>
<dbReference type="AlphaFoldDB" id="A0A1N6D889"/>
<dbReference type="EMBL" id="FSRA01000001">
    <property type="protein sequence ID" value="SIN67010.1"/>
    <property type="molecule type" value="Genomic_DNA"/>
</dbReference>
<dbReference type="InterPro" id="IPR036913">
    <property type="entry name" value="YegP-like_sf"/>
</dbReference>
<protein>
    <recommendedName>
        <fullName evidence="1">DUF1508 domain-containing protein</fullName>
    </recommendedName>
</protein>
<evidence type="ECO:0000313" key="3">
    <source>
        <dbReference type="Proteomes" id="UP000185003"/>
    </source>
</evidence>
<dbReference type="SUPFAM" id="SSF160113">
    <property type="entry name" value="YegP-like"/>
    <property type="match status" value="2"/>
</dbReference>
<evidence type="ECO:0000259" key="1">
    <source>
        <dbReference type="Pfam" id="PF07411"/>
    </source>
</evidence>
<dbReference type="InterPro" id="IPR051141">
    <property type="entry name" value="UPF0339_domain"/>
</dbReference>
<dbReference type="OrthoDB" id="9802792at2"/>
<organism evidence="2 3">
    <name type="scientific">Chitinophaga niabensis</name>
    <dbReference type="NCBI Taxonomy" id="536979"/>
    <lineage>
        <taxon>Bacteria</taxon>
        <taxon>Pseudomonadati</taxon>
        <taxon>Bacteroidota</taxon>
        <taxon>Chitinophagia</taxon>
        <taxon>Chitinophagales</taxon>
        <taxon>Chitinophagaceae</taxon>
        <taxon>Chitinophaga</taxon>
    </lineage>
</organism>
<dbReference type="PANTHER" id="PTHR40606">
    <property type="match status" value="1"/>
</dbReference>
<dbReference type="STRING" id="536979.SAMN04488055_0443"/>
<proteinExistence type="predicted"/>
<keyword evidence="3" id="KW-1185">Reference proteome</keyword>
<dbReference type="Proteomes" id="UP000185003">
    <property type="component" value="Unassembled WGS sequence"/>
</dbReference>
<dbReference type="RefSeq" id="WP_074237534.1">
    <property type="nucleotide sequence ID" value="NZ_FSRA01000001.1"/>
</dbReference>
<dbReference type="PANTHER" id="PTHR40606:SF1">
    <property type="entry name" value="UPF0339 PROTEIN YEGP"/>
    <property type="match status" value="1"/>
</dbReference>
<gene>
    <name evidence="2" type="ORF">SAMN04488055_0443</name>
</gene>
<name>A0A1N6D889_9BACT</name>
<dbReference type="Pfam" id="PF07411">
    <property type="entry name" value="DUF1508"/>
    <property type="match status" value="2"/>
</dbReference>